<gene>
    <name evidence="2" type="ORF">GCM10012275_44190</name>
</gene>
<organism evidence="2 3">
    <name type="scientific">Longimycelium tulufanense</name>
    <dbReference type="NCBI Taxonomy" id="907463"/>
    <lineage>
        <taxon>Bacteria</taxon>
        <taxon>Bacillati</taxon>
        <taxon>Actinomycetota</taxon>
        <taxon>Actinomycetes</taxon>
        <taxon>Pseudonocardiales</taxon>
        <taxon>Pseudonocardiaceae</taxon>
        <taxon>Longimycelium</taxon>
    </lineage>
</organism>
<comment type="caution">
    <text evidence="2">The sequence shown here is derived from an EMBL/GenBank/DDBJ whole genome shotgun (WGS) entry which is preliminary data.</text>
</comment>
<feature type="signal peptide" evidence="1">
    <location>
        <begin position="1"/>
        <end position="25"/>
    </location>
</feature>
<evidence type="ECO:0000256" key="1">
    <source>
        <dbReference type="SAM" id="SignalP"/>
    </source>
</evidence>
<reference evidence="2" key="2">
    <citation type="submission" date="2020-09" db="EMBL/GenBank/DDBJ databases">
        <authorList>
            <person name="Sun Q."/>
            <person name="Zhou Y."/>
        </authorList>
    </citation>
    <scope>NUCLEOTIDE SEQUENCE</scope>
    <source>
        <strain evidence="2">CGMCC 4.5737</strain>
    </source>
</reference>
<keyword evidence="3" id="KW-1185">Reference proteome</keyword>
<feature type="chain" id="PRO_5035190044" evidence="1">
    <location>
        <begin position="26"/>
        <end position="88"/>
    </location>
</feature>
<evidence type="ECO:0000313" key="3">
    <source>
        <dbReference type="Proteomes" id="UP000637578"/>
    </source>
</evidence>
<protein>
    <submittedName>
        <fullName evidence="2">Uncharacterized protein</fullName>
    </submittedName>
</protein>
<sequence>MMKKVSTLLVATAAALSMAAAPAVAGGGKHVHKEDNDWNGAVNVVSGNQVQIPVGVCQNNIGLAGVAVPIIAPMFMKECATAVAKQDF</sequence>
<proteinExistence type="predicted"/>
<evidence type="ECO:0000313" key="2">
    <source>
        <dbReference type="EMBL" id="GGM68899.1"/>
    </source>
</evidence>
<name>A0A8J3CIY6_9PSEU</name>
<accession>A0A8J3CIY6</accession>
<dbReference type="EMBL" id="BMMK01000023">
    <property type="protein sequence ID" value="GGM68899.1"/>
    <property type="molecule type" value="Genomic_DNA"/>
</dbReference>
<dbReference type="Proteomes" id="UP000637578">
    <property type="component" value="Unassembled WGS sequence"/>
</dbReference>
<keyword evidence="1" id="KW-0732">Signal</keyword>
<dbReference type="AlphaFoldDB" id="A0A8J3CIY6"/>
<reference evidence="2" key="1">
    <citation type="journal article" date="2014" name="Int. J. Syst. Evol. Microbiol.">
        <title>Complete genome sequence of Corynebacterium casei LMG S-19264T (=DSM 44701T), isolated from a smear-ripened cheese.</title>
        <authorList>
            <consortium name="US DOE Joint Genome Institute (JGI-PGF)"/>
            <person name="Walter F."/>
            <person name="Albersmeier A."/>
            <person name="Kalinowski J."/>
            <person name="Ruckert C."/>
        </authorList>
    </citation>
    <scope>NUCLEOTIDE SEQUENCE</scope>
    <source>
        <strain evidence="2">CGMCC 4.5737</strain>
    </source>
</reference>